<comment type="caution">
    <text evidence="3">The sequence shown here is derived from an EMBL/GenBank/DDBJ whole genome shotgun (WGS) entry which is preliminary data.</text>
</comment>
<dbReference type="Gene3D" id="2.40.50.140">
    <property type="entry name" value="Nucleic acid-binding proteins"/>
    <property type="match status" value="2"/>
</dbReference>
<dbReference type="PROSITE" id="PS51857">
    <property type="entry name" value="CSD_2"/>
    <property type="match status" value="1"/>
</dbReference>
<protein>
    <submittedName>
        <fullName evidence="3">ODA2 protein</fullName>
    </submittedName>
</protein>
<dbReference type="InterPro" id="IPR002059">
    <property type="entry name" value="CSP_DNA-bd"/>
</dbReference>
<gene>
    <name evidence="3" type="primary">ODA2</name>
    <name evidence="3" type="ORF">SPIL2461_LOCUS12046</name>
</gene>
<evidence type="ECO:0000313" key="3">
    <source>
        <dbReference type="EMBL" id="CAE7474318.1"/>
    </source>
</evidence>
<proteinExistence type="predicted"/>
<feature type="region of interest" description="Disordered" evidence="1">
    <location>
        <begin position="164"/>
        <end position="212"/>
    </location>
</feature>
<dbReference type="AlphaFoldDB" id="A0A812SFB6"/>
<feature type="compositionally biased region" description="Basic and acidic residues" evidence="1">
    <location>
        <begin position="1"/>
        <end position="32"/>
    </location>
</feature>
<organism evidence="3 4">
    <name type="scientific">Symbiodinium pilosum</name>
    <name type="common">Dinoflagellate</name>
    <dbReference type="NCBI Taxonomy" id="2952"/>
    <lineage>
        <taxon>Eukaryota</taxon>
        <taxon>Sar</taxon>
        <taxon>Alveolata</taxon>
        <taxon>Dinophyceae</taxon>
        <taxon>Suessiales</taxon>
        <taxon>Symbiodiniaceae</taxon>
        <taxon>Symbiodinium</taxon>
    </lineage>
</organism>
<evidence type="ECO:0000313" key="4">
    <source>
        <dbReference type="Proteomes" id="UP000649617"/>
    </source>
</evidence>
<dbReference type="GO" id="GO:0003676">
    <property type="term" value="F:nucleic acid binding"/>
    <property type="evidence" value="ECO:0007669"/>
    <property type="project" value="InterPro"/>
</dbReference>
<reference evidence="3" key="1">
    <citation type="submission" date="2021-02" db="EMBL/GenBank/DDBJ databases">
        <authorList>
            <person name="Dougan E. K."/>
            <person name="Rhodes N."/>
            <person name="Thang M."/>
            <person name="Chan C."/>
        </authorList>
    </citation>
    <scope>NUCLEOTIDE SEQUENCE</scope>
</reference>
<evidence type="ECO:0000256" key="1">
    <source>
        <dbReference type="SAM" id="MobiDB-lite"/>
    </source>
</evidence>
<feature type="non-terminal residue" evidence="3">
    <location>
        <position position="448"/>
    </location>
</feature>
<dbReference type="SUPFAM" id="SSF50249">
    <property type="entry name" value="Nucleic acid-binding proteins"/>
    <property type="match status" value="2"/>
</dbReference>
<dbReference type="InterPro" id="IPR011129">
    <property type="entry name" value="CSD"/>
</dbReference>
<evidence type="ECO:0000259" key="2">
    <source>
        <dbReference type="PROSITE" id="PS51857"/>
    </source>
</evidence>
<dbReference type="Proteomes" id="UP000649617">
    <property type="component" value="Unassembled WGS sequence"/>
</dbReference>
<sequence length="448" mass="49975">AKPETPETEQEKEKPAPAESSPEAKRSDETGDPKAGSSTTGPDASGQFNIDAPAFVPKIEDIPDIVELLPNHHKSRLRQFYQAYNGSYCTYYVGTLKSFNTRNGYGFLECRQAKADWGVDVFIHKNNVQTPWFLGQPVEFAVQVNTRGQPQAYDCNWLPRLPPQGNKVTPGTVPAVPGAGPYTASSSSSNANATPEQRAPPQPKAPKMSDEPRRLGTLKSFSQTHGYGFVDCAETKAAYNRDVYLDKSQMRENSAWQWGQLLEFSVSFNDRGNPQAQRVNWEPVPLIASSPSSVPAWKRTYNEKTQDQLKRLLKLLHENNPETAIVTAIDLQGGSSSPGSAAQPAPEAPPDADVDYVFFVLDRLENKEEVLKAIKDFVKMLFVLMLSRMLRTQPSMKRVEQLIEWYEAVAQAIQTTSDAVRQHFQDVVKQINTHIQNAAKENDHLQNE</sequence>
<feature type="compositionally biased region" description="Low complexity" evidence="1">
    <location>
        <begin position="168"/>
        <end position="193"/>
    </location>
</feature>
<feature type="compositionally biased region" description="Polar residues" evidence="1">
    <location>
        <begin position="36"/>
        <end position="48"/>
    </location>
</feature>
<dbReference type="InterPro" id="IPR012340">
    <property type="entry name" value="NA-bd_OB-fold"/>
</dbReference>
<name>A0A812SFB6_SYMPI</name>
<keyword evidence="4" id="KW-1185">Reference proteome</keyword>
<accession>A0A812SFB6</accession>
<dbReference type="Pfam" id="PF00313">
    <property type="entry name" value="CSD"/>
    <property type="match status" value="1"/>
</dbReference>
<dbReference type="SMART" id="SM00357">
    <property type="entry name" value="CSP"/>
    <property type="match status" value="2"/>
</dbReference>
<dbReference type="OrthoDB" id="437279at2759"/>
<feature type="domain" description="CSD" evidence="2">
    <location>
        <begin position="91"/>
        <end position="157"/>
    </location>
</feature>
<dbReference type="EMBL" id="CAJNIZ010024147">
    <property type="protein sequence ID" value="CAE7474318.1"/>
    <property type="molecule type" value="Genomic_DNA"/>
</dbReference>
<feature type="non-terminal residue" evidence="3">
    <location>
        <position position="1"/>
    </location>
</feature>
<feature type="region of interest" description="Disordered" evidence="1">
    <location>
        <begin position="1"/>
        <end position="50"/>
    </location>
</feature>